<dbReference type="EMBL" id="JAKNAP010000185">
    <property type="protein sequence ID" value="MDE1359215.1"/>
    <property type="molecule type" value="Genomic_DNA"/>
</dbReference>
<gene>
    <name evidence="1" type="ORF">L9W73_18270</name>
</gene>
<comment type="caution">
    <text evidence="1">The sequence shown here is derived from an EMBL/GenBank/DDBJ whole genome shotgun (WGS) entry which is preliminary data.</text>
</comment>
<organism evidence="1 2">
    <name type="scientific">Vibrio aestuarianus</name>
    <dbReference type="NCBI Taxonomy" id="28171"/>
    <lineage>
        <taxon>Bacteria</taxon>
        <taxon>Pseudomonadati</taxon>
        <taxon>Pseudomonadota</taxon>
        <taxon>Gammaproteobacteria</taxon>
        <taxon>Vibrionales</taxon>
        <taxon>Vibrionaceae</taxon>
        <taxon>Vibrio</taxon>
    </lineage>
</organism>
<accession>A0A9X4FPI9</accession>
<reference evidence="1" key="1">
    <citation type="submission" date="2022-02" db="EMBL/GenBank/DDBJ databases">
        <title>Emergence and expansion in Europe of a Vibrio aestuarianus clonal complex pathogenic for oysters.</title>
        <authorList>
            <person name="Mesnil A."/>
            <person name="Travers M.-A."/>
        </authorList>
    </citation>
    <scope>NUCLEOTIDE SEQUENCE</scope>
    <source>
        <strain evidence="1">151-ITT-15-cp-1</strain>
    </source>
</reference>
<proteinExistence type="predicted"/>
<dbReference type="Proteomes" id="UP001140973">
    <property type="component" value="Unassembled WGS sequence"/>
</dbReference>
<name>A0A9X4FPI9_9VIBR</name>
<evidence type="ECO:0000313" key="1">
    <source>
        <dbReference type="EMBL" id="MDE1359215.1"/>
    </source>
</evidence>
<protein>
    <submittedName>
        <fullName evidence="1">Uncharacterized protein</fullName>
    </submittedName>
</protein>
<evidence type="ECO:0000313" key="2">
    <source>
        <dbReference type="Proteomes" id="UP001140973"/>
    </source>
</evidence>
<feature type="non-terminal residue" evidence="1">
    <location>
        <position position="1"/>
    </location>
</feature>
<dbReference type="AlphaFoldDB" id="A0A9X4FPI9"/>
<sequence>YHFQQLASSSTPIHECRTYYLKSGLYCYATLYEAITGSDKLFLGVENKKNVSKDCNIEQEINKMAPMVYIDGFTSRDDWVD</sequence>